<comment type="caution">
    <text evidence="14">The sequence shown here is derived from an EMBL/GenBank/DDBJ whole genome shotgun (WGS) entry which is preliminary data.</text>
</comment>
<dbReference type="GO" id="GO:0003688">
    <property type="term" value="F:DNA replication origin binding"/>
    <property type="evidence" value="ECO:0007669"/>
    <property type="project" value="TreeGrafter"/>
</dbReference>
<dbReference type="STRING" id="69771.A0A1V6PMB1"/>
<keyword evidence="15" id="KW-1185">Reference proteome</keyword>
<feature type="region of interest" description="Disordered" evidence="10">
    <location>
        <begin position="25"/>
        <end position="49"/>
    </location>
</feature>
<comment type="function">
    <text evidence="9">Component of the origin recognition complex (ORC) that binds origins of replication. DNA-binding is ATP-dependent. The specific DNA sequences that define origins of replication have not been identified yet. ORC is required to assemble the pre-replication complex necessary to initiate DNA replication. Binds histone H3 and H4 trimethylation marks H3K9me3, H3K27me3 and H4K20me3.</text>
</comment>
<comment type="similarity">
    <text evidence="2">Belongs to the ORC3 family.</text>
</comment>
<sequence length="697" mass="78027">MDPDGIEDALDLARDRSQYQGVYVYQPKPGKASSERPTKRRKVSSIGNGGKQSDAHCFLPLLNGEETAECVQLRYDAYKQLWSEQEDKIQKILEDVDAGVLTDVLSFVRNTSPQTCNGCIPTALVTVGSNVSSLSRLLSRLNDQLTTSGEGGVVVLESGDAPNLKTCLKNIIRAAVTNTEGNDGYQKFLTDRNGPRLLGYDLDLLYDYVQRRGTKKLVLALRDSEAFDPGLLTDLLSLFKSWLDRIPFTVLLGISTSVELFEGRLPRSCVSMLQGKHFEVQEAGNCVDRIYESLQAEPNAKMWLGRNVTSTLFERASDYFLTPEAFSRMVKYTYMSHLFANPLSAFLEGSTPPAMSQGRFCEAIRNLPSFRMFCEDLVESGGGQEVPALLENDEHLFEQALKHFEAGQQNMRRIFQAVRLIHACLQHTQGAKKTSFSDLSVHALSGDLSESPIVDDMLAIVRTLNSYKLAEMLKTLPMDMLDQTPLGEVQAELKNLHEEYSQFGPLGSEYSINSSVVKTTVVQQRIQLSRDKADLPEQDIEYTQLLDRLISALQGYFTETLIPPQDLFLNEAFLFDLRNPVKETFAPRPRFAIERAMTSPFDYLFSSPDASGARISAKQPATAILYQLYLESGALVNVHDLWQAFYTVFENDQGKKCDDRIVMTLFYGALSDLKSFGIVKNSRKKADHLAKVAWMGL</sequence>
<evidence type="ECO:0000256" key="9">
    <source>
        <dbReference type="ARBA" id="ARBA00045241"/>
    </source>
</evidence>
<keyword evidence="7" id="KW-0539">Nucleus</keyword>
<evidence type="ECO:0000259" key="13">
    <source>
        <dbReference type="Pfam" id="PF19675"/>
    </source>
</evidence>
<gene>
    <name evidence="14" type="ORF">PENDEC_c001G02028</name>
</gene>
<accession>A0A1V6PMB1</accession>
<dbReference type="EMBL" id="MDYL01000001">
    <property type="protein sequence ID" value="OQD78155.1"/>
    <property type="molecule type" value="Genomic_DNA"/>
</dbReference>
<dbReference type="PANTHER" id="PTHR12748:SF0">
    <property type="entry name" value="ORIGIN RECOGNITION COMPLEX SUBUNIT 3"/>
    <property type="match status" value="1"/>
</dbReference>
<dbReference type="GO" id="GO:0005656">
    <property type="term" value="C:nuclear pre-replicative complex"/>
    <property type="evidence" value="ECO:0007669"/>
    <property type="project" value="TreeGrafter"/>
</dbReference>
<evidence type="ECO:0000256" key="8">
    <source>
        <dbReference type="ARBA" id="ARBA00026084"/>
    </source>
</evidence>
<evidence type="ECO:0000256" key="5">
    <source>
        <dbReference type="ARBA" id="ARBA00022705"/>
    </source>
</evidence>
<dbReference type="CDD" id="cd20704">
    <property type="entry name" value="Orc3"/>
    <property type="match status" value="1"/>
</dbReference>
<protein>
    <recommendedName>
        <fullName evidence="3">Origin recognition complex subunit 3</fullName>
    </recommendedName>
</protein>
<organism evidence="14 15">
    <name type="scientific">Penicillium decumbens</name>
    <dbReference type="NCBI Taxonomy" id="69771"/>
    <lineage>
        <taxon>Eukaryota</taxon>
        <taxon>Fungi</taxon>
        <taxon>Dikarya</taxon>
        <taxon>Ascomycota</taxon>
        <taxon>Pezizomycotina</taxon>
        <taxon>Eurotiomycetes</taxon>
        <taxon>Eurotiomycetidae</taxon>
        <taxon>Eurotiales</taxon>
        <taxon>Aspergillaceae</taxon>
        <taxon>Penicillium</taxon>
    </lineage>
</organism>
<dbReference type="PANTHER" id="PTHR12748">
    <property type="entry name" value="ORIGIN RECOGNITION COMPLEX SUBUNIT 3"/>
    <property type="match status" value="1"/>
</dbReference>
<evidence type="ECO:0000259" key="12">
    <source>
        <dbReference type="Pfam" id="PF18137"/>
    </source>
</evidence>
<comment type="subcellular location">
    <subcellularLocation>
        <location evidence="1">Nucleus</location>
    </subcellularLocation>
</comment>
<dbReference type="GO" id="GO:0006270">
    <property type="term" value="P:DNA replication initiation"/>
    <property type="evidence" value="ECO:0007669"/>
    <property type="project" value="TreeGrafter"/>
</dbReference>
<dbReference type="AlphaFoldDB" id="A0A1V6PMB1"/>
<dbReference type="Proteomes" id="UP000191522">
    <property type="component" value="Unassembled WGS sequence"/>
</dbReference>
<dbReference type="Pfam" id="PF18137">
    <property type="entry name" value="WHD_ORC"/>
    <property type="match status" value="1"/>
</dbReference>
<dbReference type="InterPro" id="IPR045667">
    <property type="entry name" value="ORC3_N"/>
</dbReference>
<dbReference type="InterPro" id="IPR040855">
    <property type="entry name" value="ORC_WH_C"/>
</dbReference>
<keyword evidence="6" id="KW-0238">DNA-binding</keyword>
<evidence type="ECO:0000256" key="1">
    <source>
        <dbReference type="ARBA" id="ARBA00004123"/>
    </source>
</evidence>
<evidence type="ECO:0000259" key="11">
    <source>
        <dbReference type="Pfam" id="PF07034"/>
    </source>
</evidence>
<dbReference type="Pfam" id="PF19675">
    <property type="entry name" value="ORC3_ins"/>
    <property type="match status" value="1"/>
</dbReference>
<evidence type="ECO:0000256" key="3">
    <source>
        <dbReference type="ARBA" id="ARBA00019085"/>
    </source>
</evidence>
<dbReference type="OrthoDB" id="10265211at2759"/>
<feature type="domain" description="Origin recognition complex subunit 3 winged helix C-terminal" evidence="12">
    <location>
        <begin position="590"/>
        <end position="694"/>
    </location>
</feature>
<dbReference type="OMA" id="YCLMEHY"/>
<evidence type="ECO:0000256" key="10">
    <source>
        <dbReference type="SAM" id="MobiDB-lite"/>
    </source>
</evidence>
<comment type="subunit">
    <text evidence="8">Component of ORC, a complex composed of at least 6 subunits: ORC1, ORC2, ORC3, ORC4, ORC5 and ORC6. ORC is regulated in a cell-cycle dependent manner. It is sequentially assembled at the exit from anaphase of mitosis and disassembled as cells enter S phase.</text>
</comment>
<evidence type="ECO:0000256" key="6">
    <source>
        <dbReference type="ARBA" id="ARBA00023125"/>
    </source>
</evidence>
<reference evidence="15" key="1">
    <citation type="journal article" date="2017" name="Nat. Microbiol.">
        <title>Global analysis of biosynthetic gene clusters reveals vast potential of secondary metabolite production in Penicillium species.</title>
        <authorList>
            <person name="Nielsen J.C."/>
            <person name="Grijseels S."/>
            <person name="Prigent S."/>
            <person name="Ji B."/>
            <person name="Dainat J."/>
            <person name="Nielsen K.F."/>
            <person name="Frisvad J.C."/>
            <person name="Workman M."/>
            <person name="Nielsen J."/>
        </authorList>
    </citation>
    <scope>NUCLEOTIDE SEQUENCE [LARGE SCALE GENOMIC DNA]</scope>
    <source>
        <strain evidence="15">IBT 11843</strain>
    </source>
</reference>
<evidence type="ECO:0000256" key="2">
    <source>
        <dbReference type="ARBA" id="ARBA00010977"/>
    </source>
</evidence>
<evidence type="ECO:0000313" key="15">
    <source>
        <dbReference type="Proteomes" id="UP000191522"/>
    </source>
</evidence>
<evidence type="ECO:0000256" key="7">
    <source>
        <dbReference type="ARBA" id="ARBA00023242"/>
    </source>
</evidence>
<dbReference type="GO" id="GO:0031261">
    <property type="term" value="C:DNA replication preinitiation complex"/>
    <property type="evidence" value="ECO:0007669"/>
    <property type="project" value="TreeGrafter"/>
</dbReference>
<evidence type="ECO:0000256" key="4">
    <source>
        <dbReference type="ARBA" id="ARBA00022553"/>
    </source>
</evidence>
<feature type="domain" description="Origin recognition complex subunit 3 N-terminal" evidence="11">
    <location>
        <begin position="19"/>
        <end position="346"/>
    </location>
</feature>
<keyword evidence="4" id="KW-0597">Phosphoprotein</keyword>
<dbReference type="Pfam" id="PF07034">
    <property type="entry name" value="ORC3_N"/>
    <property type="match status" value="1"/>
</dbReference>
<proteinExistence type="inferred from homology"/>
<keyword evidence="5" id="KW-0235">DNA replication</keyword>
<dbReference type="InterPro" id="IPR045663">
    <property type="entry name" value="ORC3_ins"/>
</dbReference>
<name>A0A1V6PMB1_PENDC</name>
<feature type="domain" description="Origin recognition complex subunit 3 insertion" evidence="13">
    <location>
        <begin position="361"/>
        <end position="576"/>
    </location>
</feature>
<evidence type="ECO:0000313" key="14">
    <source>
        <dbReference type="EMBL" id="OQD78155.1"/>
    </source>
</evidence>
<dbReference type="InterPro" id="IPR020795">
    <property type="entry name" value="ORC3"/>
</dbReference>
<dbReference type="GO" id="GO:0005664">
    <property type="term" value="C:nuclear origin of replication recognition complex"/>
    <property type="evidence" value="ECO:0007669"/>
    <property type="project" value="InterPro"/>
</dbReference>